<protein>
    <submittedName>
        <fullName evidence="3">Uncharacterized protein</fullName>
    </submittedName>
</protein>
<keyword evidence="2" id="KW-0472">Membrane</keyword>
<evidence type="ECO:0000313" key="4">
    <source>
        <dbReference type="Proteomes" id="UP000327493"/>
    </source>
</evidence>
<dbReference type="AlphaFoldDB" id="A0A5J5D022"/>
<feature type="region of interest" description="Disordered" evidence="1">
    <location>
        <begin position="82"/>
        <end position="105"/>
    </location>
</feature>
<keyword evidence="4" id="KW-1185">Reference proteome</keyword>
<evidence type="ECO:0000256" key="2">
    <source>
        <dbReference type="SAM" id="Phobius"/>
    </source>
</evidence>
<reference evidence="3 4" key="1">
    <citation type="submission" date="2019-08" db="EMBL/GenBank/DDBJ databases">
        <title>A chromosome-level genome assembly, high-density linkage maps, and genome scans reveal the genomic architecture of hybrid incompatibilities underlying speciation via character displacement in darters (Percidae: Etheostominae).</title>
        <authorList>
            <person name="Moran R.L."/>
            <person name="Catchen J.M."/>
            <person name="Fuller R.C."/>
        </authorList>
    </citation>
    <scope>NUCLEOTIDE SEQUENCE [LARGE SCALE GENOMIC DNA]</scope>
    <source>
        <strain evidence="3">EspeVRDwgs_2016</strain>
        <tissue evidence="3">Muscle</tissue>
    </source>
</reference>
<gene>
    <name evidence="3" type="ORF">FQN60_016149</name>
</gene>
<name>A0A5J5D022_9PERO</name>
<keyword evidence="2" id="KW-1133">Transmembrane helix</keyword>
<accession>A0A5J5D022</accession>
<feature type="compositionally biased region" description="Polar residues" evidence="1">
    <location>
        <begin position="82"/>
        <end position="96"/>
    </location>
</feature>
<dbReference type="Proteomes" id="UP000327493">
    <property type="component" value="Chromosome 12"/>
</dbReference>
<comment type="caution">
    <text evidence="3">The sequence shown here is derived from an EMBL/GenBank/DDBJ whole genome shotgun (WGS) entry which is preliminary data.</text>
</comment>
<feature type="transmembrane region" description="Helical" evidence="2">
    <location>
        <begin position="178"/>
        <end position="200"/>
    </location>
</feature>
<feature type="transmembrane region" description="Helical" evidence="2">
    <location>
        <begin position="6"/>
        <end position="25"/>
    </location>
</feature>
<dbReference type="EMBL" id="VOFY01000012">
    <property type="protein sequence ID" value="KAA8587287.1"/>
    <property type="molecule type" value="Genomic_DNA"/>
</dbReference>
<organism evidence="3 4">
    <name type="scientific">Etheostoma spectabile</name>
    <name type="common">orangethroat darter</name>
    <dbReference type="NCBI Taxonomy" id="54343"/>
    <lineage>
        <taxon>Eukaryota</taxon>
        <taxon>Metazoa</taxon>
        <taxon>Chordata</taxon>
        <taxon>Craniata</taxon>
        <taxon>Vertebrata</taxon>
        <taxon>Euteleostomi</taxon>
        <taxon>Actinopterygii</taxon>
        <taxon>Neopterygii</taxon>
        <taxon>Teleostei</taxon>
        <taxon>Neoteleostei</taxon>
        <taxon>Acanthomorphata</taxon>
        <taxon>Eupercaria</taxon>
        <taxon>Perciformes</taxon>
        <taxon>Percoidei</taxon>
        <taxon>Percidae</taxon>
        <taxon>Etheostomatinae</taxon>
        <taxon>Etheostoma</taxon>
    </lineage>
</organism>
<evidence type="ECO:0000256" key="1">
    <source>
        <dbReference type="SAM" id="MobiDB-lite"/>
    </source>
</evidence>
<sequence length="306" mass="34499">MLHPLIIAIFTVNTSLTVIYWAWVLSDAYYKMLSEPEDKPKKAICVYDTRHFGAPSIHKSKKTTEGPFQVLIMRSSDGQQILQRSSPKASPHSLNKPSYKDSIPLSKPTLPKQLKTMNQQPVVSLNASGEALLLNLTQLVFEHRQLLQLSRRKEEEEEAYFVDYIPPARDAITLPRNVVYVLVGVVLVIVATYAIVGHLITDLLHDLADWMFGPKPVEDDSEEGRAEIEEERQLSVCSMMEKDHLDMEKEKDGLLPGFYRADEGSGHPSTPPPLRSAITSSCPREKRMSAHRVSFAWPMTPYATSL</sequence>
<proteinExistence type="predicted"/>
<keyword evidence="2" id="KW-0812">Transmembrane</keyword>
<evidence type="ECO:0000313" key="3">
    <source>
        <dbReference type="EMBL" id="KAA8587287.1"/>
    </source>
</evidence>